<feature type="domain" description="C2H2-type" evidence="7">
    <location>
        <begin position="101"/>
        <end position="123"/>
    </location>
</feature>
<evidence type="ECO:0000256" key="3">
    <source>
        <dbReference type="ARBA" id="ARBA00022771"/>
    </source>
</evidence>
<evidence type="ECO:0000256" key="1">
    <source>
        <dbReference type="ARBA" id="ARBA00022723"/>
    </source>
</evidence>
<evidence type="ECO:0000256" key="6">
    <source>
        <dbReference type="SAM" id="MobiDB-lite"/>
    </source>
</evidence>
<dbReference type="AlphaFoldDB" id="A0AAN9A9P1"/>
<keyword evidence="9" id="KW-1185">Reference proteome</keyword>
<sequence>MDLSVFKNSAKKEPNSGATGKNAVLNHHYVNEKLKSKNSVYKSSSVVLRKLDMSRTSGTTRVLYGAVEPPERARKFAYQLVPQNNFTKIDVGVHMPQCYALRCSLCPEYFEQKINLYKHFQRHIEYSLFSCKICLEICKSPAALEAHYHHNRSTAYCHCFLCMKKVDHNRMALHIPKCTIYNPDICKICRKRFSDHTLFTLHMQDHLKDDRLRCKDCGVFVVTSSHNCLLKKSEVDSFQRDIRKILDSGKESQAAEDLDKAFSYPGDVVPFVNVNDVTDMRSRKARNSSVEDIHEVIMESDPLHVGDENTMGNYLKPELICKQELFGNDPLALSINLQTTFDSYSLVTSDEISRNMSDIEYESEDIKIENLSDIVFNKDDEIQYDDVKRSNFFEDYLCQSLVTF</sequence>
<keyword evidence="4" id="KW-0862">Zinc</keyword>
<dbReference type="Pfam" id="PF00096">
    <property type="entry name" value="zf-C2H2"/>
    <property type="match status" value="1"/>
</dbReference>
<keyword evidence="1" id="KW-0479">Metal-binding</keyword>
<dbReference type="GO" id="GO:0000981">
    <property type="term" value="F:DNA-binding transcription factor activity, RNA polymerase II-specific"/>
    <property type="evidence" value="ECO:0007669"/>
    <property type="project" value="TreeGrafter"/>
</dbReference>
<dbReference type="GO" id="GO:0000977">
    <property type="term" value="F:RNA polymerase II transcription regulatory region sequence-specific DNA binding"/>
    <property type="evidence" value="ECO:0007669"/>
    <property type="project" value="TreeGrafter"/>
</dbReference>
<dbReference type="SUPFAM" id="SSF57667">
    <property type="entry name" value="beta-beta-alpha zinc fingers"/>
    <property type="match status" value="2"/>
</dbReference>
<dbReference type="PROSITE" id="PS50157">
    <property type="entry name" value="ZINC_FINGER_C2H2_2"/>
    <property type="match status" value="1"/>
</dbReference>
<dbReference type="GO" id="GO:0008270">
    <property type="term" value="F:zinc ion binding"/>
    <property type="evidence" value="ECO:0007669"/>
    <property type="project" value="UniProtKB-KW"/>
</dbReference>
<dbReference type="InterPro" id="IPR036236">
    <property type="entry name" value="Znf_C2H2_sf"/>
</dbReference>
<protein>
    <recommendedName>
        <fullName evidence="7">C2H2-type domain-containing protein</fullName>
    </recommendedName>
</protein>
<evidence type="ECO:0000256" key="2">
    <source>
        <dbReference type="ARBA" id="ARBA00022737"/>
    </source>
</evidence>
<name>A0AAN9A9P1_HALRR</name>
<dbReference type="PROSITE" id="PS00028">
    <property type="entry name" value="ZINC_FINGER_C2H2_1"/>
    <property type="match status" value="2"/>
</dbReference>
<keyword evidence="2" id="KW-0677">Repeat</keyword>
<proteinExistence type="predicted"/>
<dbReference type="EMBL" id="JAXCGZ010011367">
    <property type="protein sequence ID" value="KAK7075097.1"/>
    <property type="molecule type" value="Genomic_DNA"/>
</dbReference>
<gene>
    <name evidence="8" type="ORF">SK128_007073</name>
</gene>
<dbReference type="PANTHER" id="PTHR24409:SF295">
    <property type="entry name" value="AZ2-RELATED"/>
    <property type="match status" value="1"/>
</dbReference>
<comment type="caution">
    <text evidence="8">The sequence shown here is derived from an EMBL/GenBank/DDBJ whole genome shotgun (WGS) entry which is preliminary data.</text>
</comment>
<evidence type="ECO:0000313" key="9">
    <source>
        <dbReference type="Proteomes" id="UP001381693"/>
    </source>
</evidence>
<dbReference type="GO" id="GO:0005634">
    <property type="term" value="C:nucleus"/>
    <property type="evidence" value="ECO:0007669"/>
    <property type="project" value="TreeGrafter"/>
</dbReference>
<dbReference type="SMART" id="SM00355">
    <property type="entry name" value="ZnF_C2H2"/>
    <property type="match status" value="3"/>
</dbReference>
<feature type="region of interest" description="Disordered" evidence="6">
    <location>
        <begin position="1"/>
        <end position="21"/>
    </location>
</feature>
<evidence type="ECO:0000259" key="7">
    <source>
        <dbReference type="PROSITE" id="PS50157"/>
    </source>
</evidence>
<organism evidence="8 9">
    <name type="scientific">Halocaridina rubra</name>
    <name type="common">Hawaiian red shrimp</name>
    <dbReference type="NCBI Taxonomy" id="373956"/>
    <lineage>
        <taxon>Eukaryota</taxon>
        <taxon>Metazoa</taxon>
        <taxon>Ecdysozoa</taxon>
        <taxon>Arthropoda</taxon>
        <taxon>Crustacea</taxon>
        <taxon>Multicrustacea</taxon>
        <taxon>Malacostraca</taxon>
        <taxon>Eumalacostraca</taxon>
        <taxon>Eucarida</taxon>
        <taxon>Decapoda</taxon>
        <taxon>Pleocyemata</taxon>
        <taxon>Caridea</taxon>
        <taxon>Atyoidea</taxon>
        <taxon>Atyidae</taxon>
        <taxon>Halocaridina</taxon>
    </lineage>
</organism>
<dbReference type="Proteomes" id="UP001381693">
    <property type="component" value="Unassembled WGS sequence"/>
</dbReference>
<reference evidence="8 9" key="1">
    <citation type="submission" date="2023-11" db="EMBL/GenBank/DDBJ databases">
        <title>Halocaridina rubra genome assembly.</title>
        <authorList>
            <person name="Smith C."/>
        </authorList>
    </citation>
    <scope>NUCLEOTIDE SEQUENCE [LARGE SCALE GENOMIC DNA]</scope>
    <source>
        <strain evidence="8">EP-1</strain>
        <tissue evidence="8">Whole</tissue>
    </source>
</reference>
<evidence type="ECO:0000256" key="4">
    <source>
        <dbReference type="ARBA" id="ARBA00022833"/>
    </source>
</evidence>
<keyword evidence="3 5" id="KW-0863">Zinc-finger</keyword>
<dbReference type="InterPro" id="IPR013087">
    <property type="entry name" value="Znf_C2H2_type"/>
</dbReference>
<dbReference type="PANTHER" id="PTHR24409">
    <property type="entry name" value="ZINC FINGER PROTEIN 142"/>
    <property type="match status" value="1"/>
</dbReference>
<evidence type="ECO:0000256" key="5">
    <source>
        <dbReference type="PROSITE-ProRule" id="PRU00042"/>
    </source>
</evidence>
<accession>A0AAN9A9P1</accession>
<evidence type="ECO:0000313" key="8">
    <source>
        <dbReference type="EMBL" id="KAK7075097.1"/>
    </source>
</evidence>